<sequence length="107" mass="12075">MHYGDADGYCLKNFDFSVKNLIDLYHLDACNEWIHPLSSKIRSGSDLCPPTNFLLLLYRDCFIILSSSAETYFGFLCSFIQSDNELLFSFVSAASSFVPLKNIGVNK</sequence>
<protein>
    <submittedName>
        <fullName evidence="1">Uncharacterized protein</fullName>
    </submittedName>
</protein>
<dbReference type="EMBL" id="CM029041">
    <property type="protein sequence ID" value="KAG2628244.1"/>
    <property type="molecule type" value="Genomic_DNA"/>
</dbReference>
<dbReference type="Proteomes" id="UP000823388">
    <property type="component" value="Chromosome 3K"/>
</dbReference>
<reference evidence="1" key="1">
    <citation type="submission" date="2020-05" db="EMBL/GenBank/DDBJ databases">
        <title>WGS assembly of Panicum virgatum.</title>
        <authorList>
            <person name="Lovell J.T."/>
            <person name="Jenkins J."/>
            <person name="Shu S."/>
            <person name="Juenger T.E."/>
            <person name="Schmutz J."/>
        </authorList>
    </citation>
    <scope>NUCLEOTIDE SEQUENCE</scope>
    <source>
        <strain evidence="1">AP13</strain>
    </source>
</reference>
<keyword evidence="2" id="KW-1185">Reference proteome</keyword>
<comment type="caution">
    <text evidence="1">The sequence shown here is derived from an EMBL/GenBank/DDBJ whole genome shotgun (WGS) entry which is preliminary data.</text>
</comment>
<dbReference type="AlphaFoldDB" id="A0A8T0V4B3"/>
<name>A0A8T0V4B3_PANVG</name>
<evidence type="ECO:0000313" key="2">
    <source>
        <dbReference type="Proteomes" id="UP000823388"/>
    </source>
</evidence>
<proteinExistence type="predicted"/>
<evidence type="ECO:0000313" key="1">
    <source>
        <dbReference type="EMBL" id="KAG2628244.1"/>
    </source>
</evidence>
<gene>
    <name evidence="1" type="ORF">PVAP13_3KG381727</name>
</gene>
<organism evidence="1 2">
    <name type="scientific">Panicum virgatum</name>
    <name type="common">Blackwell switchgrass</name>
    <dbReference type="NCBI Taxonomy" id="38727"/>
    <lineage>
        <taxon>Eukaryota</taxon>
        <taxon>Viridiplantae</taxon>
        <taxon>Streptophyta</taxon>
        <taxon>Embryophyta</taxon>
        <taxon>Tracheophyta</taxon>
        <taxon>Spermatophyta</taxon>
        <taxon>Magnoliopsida</taxon>
        <taxon>Liliopsida</taxon>
        <taxon>Poales</taxon>
        <taxon>Poaceae</taxon>
        <taxon>PACMAD clade</taxon>
        <taxon>Panicoideae</taxon>
        <taxon>Panicodae</taxon>
        <taxon>Paniceae</taxon>
        <taxon>Panicinae</taxon>
        <taxon>Panicum</taxon>
        <taxon>Panicum sect. Hiantes</taxon>
    </lineage>
</organism>
<accession>A0A8T0V4B3</accession>